<dbReference type="AlphaFoldDB" id="A0ABD0LPJ2"/>
<organism evidence="2 3">
    <name type="scientific">Batillaria attramentaria</name>
    <dbReference type="NCBI Taxonomy" id="370345"/>
    <lineage>
        <taxon>Eukaryota</taxon>
        <taxon>Metazoa</taxon>
        <taxon>Spiralia</taxon>
        <taxon>Lophotrochozoa</taxon>
        <taxon>Mollusca</taxon>
        <taxon>Gastropoda</taxon>
        <taxon>Caenogastropoda</taxon>
        <taxon>Sorbeoconcha</taxon>
        <taxon>Cerithioidea</taxon>
        <taxon>Batillariidae</taxon>
        <taxon>Batillaria</taxon>
    </lineage>
</organism>
<keyword evidence="3" id="KW-1185">Reference proteome</keyword>
<reference evidence="2 3" key="1">
    <citation type="journal article" date="2023" name="Sci. Data">
        <title>Genome assembly of the Korean intertidal mud-creeper Batillaria attramentaria.</title>
        <authorList>
            <person name="Patra A.K."/>
            <person name="Ho P.T."/>
            <person name="Jun S."/>
            <person name="Lee S.J."/>
            <person name="Kim Y."/>
            <person name="Won Y.J."/>
        </authorList>
    </citation>
    <scope>NUCLEOTIDE SEQUENCE [LARGE SCALE GENOMIC DNA]</scope>
    <source>
        <strain evidence="2">Wonlab-2016</strain>
    </source>
</reference>
<evidence type="ECO:0000313" key="3">
    <source>
        <dbReference type="Proteomes" id="UP001519460"/>
    </source>
</evidence>
<dbReference type="EMBL" id="JACVVK020000032">
    <property type="protein sequence ID" value="KAK7501370.1"/>
    <property type="molecule type" value="Genomic_DNA"/>
</dbReference>
<dbReference type="Proteomes" id="UP001519460">
    <property type="component" value="Unassembled WGS sequence"/>
</dbReference>
<feature type="region of interest" description="Disordered" evidence="1">
    <location>
        <begin position="1"/>
        <end position="20"/>
    </location>
</feature>
<gene>
    <name evidence="2" type="ORF">BaRGS_00007495</name>
</gene>
<accession>A0ABD0LPJ2</accession>
<proteinExistence type="predicted"/>
<evidence type="ECO:0000313" key="2">
    <source>
        <dbReference type="EMBL" id="KAK7501370.1"/>
    </source>
</evidence>
<evidence type="ECO:0000256" key="1">
    <source>
        <dbReference type="SAM" id="MobiDB-lite"/>
    </source>
</evidence>
<sequence length="152" mass="16683">MTPAPLSAGGRPVTEGRRSSQPAIWYQSSFVSVAETYQKEKSSTDSVPPGDRLLRLRHSQCQSGRGSPKLSEVCLMRPGGVPDLFEESRRLSSLAFGLCASLHAECSPLQFTGVTVIQVYTTGFEPVTEKHKIQSVGLHSMLRGNELFWDKT</sequence>
<name>A0ABD0LPJ2_9CAEN</name>
<comment type="caution">
    <text evidence="2">The sequence shown here is derived from an EMBL/GenBank/DDBJ whole genome shotgun (WGS) entry which is preliminary data.</text>
</comment>
<protein>
    <submittedName>
        <fullName evidence="2">Uncharacterized protein</fullName>
    </submittedName>
</protein>